<organism evidence="2 3">
    <name type="scientific">Aquarana catesbeiana</name>
    <name type="common">American bullfrog</name>
    <name type="synonym">Rana catesbeiana</name>
    <dbReference type="NCBI Taxonomy" id="8400"/>
    <lineage>
        <taxon>Eukaryota</taxon>
        <taxon>Metazoa</taxon>
        <taxon>Chordata</taxon>
        <taxon>Craniata</taxon>
        <taxon>Vertebrata</taxon>
        <taxon>Euteleostomi</taxon>
        <taxon>Amphibia</taxon>
        <taxon>Batrachia</taxon>
        <taxon>Anura</taxon>
        <taxon>Neobatrachia</taxon>
        <taxon>Ranoidea</taxon>
        <taxon>Ranidae</taxon>
        <taxon>Aquarana</taxon>
    </lineage>
</organism>
<dbReference type="GO" id="GO:0005615">
    <property type="term" value="C:extracellular space"/>
    <property type="evidence" value="ECO:0007669"/>
    <property type="project" value="TreeGrafter"/>
</dbReference>
<accession>A0A2G9S1S9</accession>
<dbReference type="OrthoDB" id="9998011at2759"/>
<dbReference type="AlphaFoldDB" id="A0A2G9S1S9"/>
<gene>
    <name evidence="2" type="ORF">AB205_0066430</name>
</gene>
<keyword evidence="3" id="KW-1185">Reference proteome</keyword>
<dbReference type="InterPro" id="IPR036595">
    <property type="entry name" value="A-macroglobulin_rcpt-bd_sf"/>
</dbReference>
<dbReference type="PANTHER" id="PTHR11412:SF177">
    <property type="entry name" value="CD109 ANTIGEN"/>
    <property type="match status" value="1"/>
</dbReference>
<dbReference type="SMART" id="SM01361">
    <property type="entry name" value="A2M_recep"/>
    <property type="match status" value="1"/>
</dbReference>
<dbReference type="PANTHER" id="PTHR11412">
    <property type="entry name" value="MACROGLOBULIN / COMPLEMENT"/>
    <property type="match status" value="1"/>
</dbReference>
<evidence type="ECO:0000313" key="2">
    <source>
        <dbReference type="EMBL" id="PIO33411.1"/>
    </source>
</evidence>
<proteinExistence type="predicted"/>
<evidence type="ECO:0000259" key="1">
    <source>
        <dbReference type="SMART" id="SM01361"/>
    </source>
</evidence>
<dbReference type="EMBL" id="KV927788">
    <property type="protein sequence ID" value="PIO33411.1"/>
    <property type="molecule type" value="Genomic_DNA"/>
</dbReference>
<sequence length="132" mass="14959">MAVMQVDLLSGFKLASEGVSLRYPIKKIEETMDGKVNIYFDNINQTEVCVDIPATRNSKVGYTQDAFVSVIDYYEPGRRTVKCYNSEVMQNLSPCTFCKDDCKSCKNNSHSFHLSTAKFLSTLMLILYCLLL</sequence>
<dbReference type="InterPro" id="IPR009048">
    <property type="entry name" value="A-macroglobulin_rcpt-bd"/>
</dbReference>
<dbReference type="Gene3D" id="2.60.40.690">
    <property type="entry name" value="Alpha-macroglobulin, receptor-binding domain"/>
    <property type="match status" value="1"/>
</dbReference>
<feature type="domain" description="Alpha-macroglobulin receptor-binding" evidence="1">
    <location>
        <begin position="1"/>
        <end position="84"/>
    </location>
</feature>
<dbReference type="InterPro" id="IPR050473">
    <property type="entry name" value="A2M/Complement_sys"/>
</dbReference>
<protein>
    <recommendedName>
        <fullName evidence="1">Alpha-macroglobulin receptor-binding domain-containing protein</fullName>
    </recommendedName>
</protein>
<dbReference type="Proteomes" id="UP000228934">
    <property type="component" value="Unassembled WGS sequence"/>
</dbReference>
<dbReference type="SUPFAM" id="SSF49410">
    <property type="entry name" value="Alpha-macroglobulin receptor domain"/>
    <property type="match status" value="1"/>
</dbReference>
<dbReference type="Pfam" id="PF07677">
    <property type="entry name" value="A2M_recep"/>
    <property type="match status" value="1"/>
</dbReference>
<name>A0A2G9S1S9_AQUCT</name>
<reference evidence="3" key="1">
    <citation type="journal article" date="2017" name="Nat. Commun.">
        <title>The North American bullfrog draft genome provides insight into hormonal regulation of long noncoding RNA.</title>
        <authorList>
            <person name="Hammond S.A."/>
            <person name="Warren R.L."/>
            <person name="Vandervalk B.P."/>
            <person name="Kucuk E."/>
            <person name="Khan H."/>
            <person name="Gibb E.A."/>
            <person name="Pandoh P."/>
            <person name="Kirk H."/>
            <person name="Zhao Y."/>
            <person name="Jones M."/>
            <person name="Mungall A.J."/>
            <person name="Coope R."/>
            <person name="Pleasance S."/>
            <person name="Moore R.A."/>
            <person name="Holt R.A."/>
            <person name="Round J.M."/>
            <person name="Ohora S."/>
            <person name="Walle B.V."/>
            <person name="Veldhoen N."/>
            <person name="Helbing C.C."/>
            <person name="Birol I."/>
        </authorList>
    </citation>
    <scope>NUCLEOTIDE SEQUENCE [LARGE SCALE GENOMIC DNA]</scope>
</reference>
<evidence type="ECO:0000313" key="3">
    <source>
        <dbReference type="Proteomes" id="UP000228934"/>
    </source>
</evidence>